<dbReference type="GO" id="GO:0005886">
    <property type="term" value="C:plasma membrane"/>
    <property type="evidence" value="ECO:0007669"/>
    <property type="project" value="UniProtKB-SubCell"/>
</dbReference>
<dbReference type="Proteomes" id="UP000186469">
    <property type="component" value="Unassembled WGS sequence"/>
</dbReference>
<keyword evidence="6 7" id="KW-0472">Membrane</keyword>
<evidence type="ECO:0000256" key="1">
    <source>
        <dbReference type="ARBA" id="ARBA00004651"/>
    </source>
</evidence>
<dbReference type="AlphaFoldDB" id="A0A1M7S5R2"/>
<keyword evidence="3" id="KW-1003">Cell membrane</keyword>
<keyword evidence="9" id="KW-1185">Reference proteome</keyword>
<dbReference type="STRING" id="1121455.SAMN02745728_00481"/>
<feature type="transmembrane region" description="Helical" evidence="7">
    <location>
        <begin position="97"/>
        <end position="118"/>
    </location>
</feature>
<evidence type="ECO:0000256" key="4">
    <source>
        <dbReference type="ARBA" id="ARBA00022692"/>
    </source>
</evidence>
<feature type="transmembrane region" description="Helical" evidence="7">
    <location>
        <begin position="39"/>
        <end position="56"/>
    </location>
</feature>
<dbReference type="InterPro" id="IPR002751">
    <property type="entry name" value="CbiM/NikMN"/>
</dbReference>
<keyword evidence="2" id="KW-0813">Transport</keyword>
<evidence type="ECO:0000256" key="2">
    <source>
        <dbReference type="ARBA" id="ARBA00022448"/>
    </source>
</evidence>
<dbReference type="PANTHER" id="PTHR34229">
    <property type="entry name" value="METAL TRANSPORT PROTEIN HI_1621-RELATED"/>
    <property type="match status" value="1"/>
</dbReference>
<gene>
    <name evidence="8" type="ORF">SAMN02745728_00481</name>
</gene>
<evidence type="ECO:0000256" key="7">
    <source>
        <dbReference type="SAM" id="Phobius"/>
    </source>
</evidence>
<evidence type="ECO:0000256" key="6">
    <source>
        <dbReference type="ARBA" id="ARBA00023136"/>
    </source>
</evidence>
<dbReference type="Gene3D" id="1.10.1760.20">
    <property type="match status" value="1"/>
</dbReference>
<organism evidence="8 9">
    <name type="scientific">Desulfovibrio litoralis DSM 11393</name>
    <dbReference type="NCBI Taxonomy" id="1121455"/>
    <lineage>
        <taxon>Bacteria</taxon>
        <taxon>Pseudomonadati</taxon>
        <taxon>Thermodesulfobacteriota</taxon>
        <taxon>Desulfovibrionia</taxon>
        <taxon>Desulfovibrionales</taxon>
        <taxon>Desulfovibrionaceae</taxon>
        <taxon>Desulfovibrio</taxon>
    </lineage>
</organism>
<dbReference type="PANTHER" id="PTHR34229:SF1">
    <property type="entry name" value="METAL TRANSPORT PROTEIN HI_1621-RELATED"/>
    <property type="match status" value="1"/>
</dbReference>
<dbReference type="EMBL" id="FRDI01000003">
    <property type="protein sequence ID" value="SHN54009.1"/>
    <property type="molecule type" value="Genomic_DNA"/>
</dbReference>
<dbReference type="OrthoDB" id="9792317at2"/>
<dbReference type="RefSeq" id="WP_072696162.1">
    <property type="nucleotide sequence ID" value="NZ_FRDI01000003.1"/>
</dbReference>
<protein>
    <submittedName>
        <fullName evidence="8">Cobalt/nickel transport system permease protein</fullName>
    </submittedName>
</protein>
<sequence length="225" mass="24119">MHISEGILSAPVLAGGWGISIGLLAYSLKKTELKDLPKAAVFGSAFFIASLIKVPIGASSAHFALLALMGLTLGYAAVPAIFNALFLQAILFQFGGLWALGVNTVIMAVPALVSFWLFQKPCLNYLATHSKSSQPLTFNLNTVKGLFWAFFAGFSAVFFAVVLVFFMLLFSNELLLKTAWLFAFSHLPLAFCEGLVTAFAVGFLAKVSPSLLSTSNFESVTVKGF</sequence>
<evidence type="ECO:0000256" key="5">
    <source>
        <dbReference type="ARBA" id="ARBA00022989"/>
    </source>
</evidence>
<evidence type="ECO:0000313" key="8">
    <source>
        <dbReference type="EMBL" id="SHN54009.1"/>
    </source>
</evidence>
<dbReference type="GO" id="GO:0000041">
    <property type="term" value="P:transition metal ion transport"/>
    <property type="evidence" value="ECO:0007669"/>
    <property type="project" value="InterPro"/>
</dbReference>
<feature type="transmembrane region" description="Helical" evidence="7">
    <location>
        <begin position="62"/>
        <end position="85"/>
    </location>
</feature>
<reference evidence="8 9" key="1">
    <citation type="submission" date="2016-12" db="EMBL/GenBank/DDBJ databases">
        <authorList>
            <person name="Song W.-J."/>
            <person name="Kurnit D.M."/>
        </authorList>
    </citation>
    <scope>NUCLEOTIDE SEQUENCE [LARGE SCALE GENOMIC DNA]</scope>
    <source>
        <strain evidence="8 9">DSM 11393</strain>
    </source>
</reference>
<dbReference type="NCBIfam" id="NF004905">
    <property type="entry name" value="PRK06265.1-5"/>
    <property type="match status" value="1"/>
</dbReference>
<feature type="transmembrane region" description="Helical" evidence="7">
    <location>
        <begin position="181"/>
        <end position="205"/>
    </location>
</feature>
<keyword evidence="5 7" id="KW-1133">Transmembrane helix</keyword>
<name>A0A1M7S5R2_9BACT</name>
<proteinExistence type="predicted"/>
<dbReference type="Pfam" id="PF01891">
    <property type="entry name" value="CbiM"/>
    <property type="match status" value="1"/>
</dbReference>
<feature type="transmembrane region" description="Helical" evidence="7">
    <location>
        <begin position="146"/>
        <end position="169"/>
    </location>
</feature>
<feature type="transmembrane region" description="Helical" evidence="7">
    <location>
        <begin position="6"/>
        <end position="27"/>
    </location>
</feature>
<comment type="subcellular location">
    <subcellularLocation>
        <location evidence="1">Cell membrane</location>
        <topology evidence="1">Multi-pass membrane protein</topology>
    </subcellularLocation>
</comment>
<evidence type="ECO:0000313" key="9">
    <source>
        <dbReference type="Proteomes" id="UP000186469"/>
    </source>
</evidence>
<accession>A0A1M7S5R2</accession>
<keyword evidence="4 7" id="KW-0812">Transmembrane</keyword>
<evidence type="ECO:0000256" key="3">
    <source>
        <dbReference type="ARBA" id="ARBA00022475"/>
    </source>
</evidence>